<dbReference type="GO" id="GO:0004300">
    <property type="term" value="F:enoyl-CoA hydratase activity"/>
    <property type="evidence" value="ECO:0007669"/>
    <property type="project" value="UniProtKB-EC"/>
</dbReference>
<reference evidence="2 3" key="1">
    <citation type="submission" date="2019-05" db="EMBL/GenBank/DDBJ databases">
        <title>Complete genome sequencing of Anaerostipes rhamnosivorans.</title>
        <authorList>
            <person name="Bui T.P.N."/>
            <person name="de Vos W.M."/>
        </authorList>
    </citation>
    <scope>NUCLEOTIDE SEQUENCE [LARGE SCALE GENOMIC DNA]</scope>
    <source>
        <strain evidence="2 3">1y2</strain>
    </source>
</reference>
<organism evidence="2 3">
    <name type="scientific">Anaerostipes rhamnosivorans</name>
    <dbReference type="NCBI Taxonomy" id="1229621"/>
    <lineage>
        <taxon>Bacteria</taxon>
        <taxon>Bacillati</taxon>
        <taxon>Bacillota</taxon>
        <taxon>Clostridia</taxon>
        <taxon>Lachnospirales</taxon>
        <taxon>Lachnospiraceae</taxon>
        <taxon>Anaerostipes</taxon>
    </lineage>
</organism>
<dbReference type="Proteomes" id="UP000298653">
    <property type="component" value="Chromosome"/>
</dbReference>
<dbReference type="RefSeq" id="WP_137327609.1">
    <property type="nucleotide sequence ID" value="NZ_CP040058.1"/>
</dbReference>
<dbReference type="Gene3D" id="3.90.226.10">
    <property type="entry name" value="2-enoyl-CoA Hydratase, Chain A, domain 1"/>
    <property type="match status" value="1"/>
</dbReference>
<dbReference type="CDD" id="cd06558">
    <property type="entry name" value="crotonase-like"/>
    <property type="match status" value="1"/>
</dbReference>
<dbReference type="PANTHER" id="PTHR43459:SF1">
    <property type="entry name" value="EG:BACN32G11.4 PROTEIN"/>
    <property type="match status" value="1"/>
</dbReference>
<evidence type="ECO:0000256" key="1">
    <source>
        <dbReference type="ARBA" id="ARBA00005254"/>
    </source>
</evidence>
<dbReference type="SUPFAM" id="SSF52096">
    <property type="entry name" value="ClpP/crotonase"/>
    <property type="match status" value="1"/>
</dbReference>
<dbReference type="OrthoDB" id="9775794at2"/>
<keyword evidence="2" id="KW-0456">Lyase</keyword>
<sequence>MELQKLHYDVADGIATITMDYPKNLNAIDEQMADELIYVVEKAEADPDARVVVLKGAPKAFSAGGDIGYFYDLIKSGGEINMDGLIGKVGKVTNGLKSMSKLVIVAVSGAAAGAGFSLALSGDLIIAADNAKFIMAFSNIGLVPDTGGAYLLAKEIGEKKTMELCATGRPVDAQEAKDLGFVYKVTTKEDLDAEVAKFAKRLAAGPQVSYKNVKKQIYAAAFSDYERYLEDVEIPTQHECSNTEDFKEGCSAFMEKRRPKFQGK</sequence>
<dbReference type="PANTHER" id="PTHR43459">
    <property type="entry name" value="ENOYL-COA HYDRATASE"/>
    <property type="match status" value="1"/>
</dbReference>
<evidence type="ECO:0000313" key="3">
    <source>
        <dbReference type="Proteomes" id="UP000298653"/>
    </source>
</evidence>
<comment type="similarity">
    <text evidence="1">Belongs to the enoyl-CoA hydratase/isomerase family.</text>
</comment>
<dbReference type="EMBL" id="CP040058">
    <property type="protein sequence ID" value="QCP34020.1"/>
    <property type="molecule type" value="Genomic_DNA"/>
</dbReference>
<protein>
    <submittedName>
        <fullName evidence="2">Enoyl-CoA hydratase</fullName>
        <ecNumber evidence="2">4.2.1.17</ecNumber>
    </submittedName>
</protein>
<dbReference type="Gene3D" id="1.10.12.10">
    <property type="entry name" value="Lyase 2-enoyl-coa Hydratase, Chain A, domain 2"/>
    <property type="match status" value="1"/>
</dbReference>
<dbReference type="AlphaFoldDB" id="A0A4V1EFW7"/>
<accession>A0A4V1EFW7</accession>
<proteinExistence type="inferred from homology"/>
<dbReference type="InterPro" id="IPR014748">
    <property type="entry name" value="Enoyl-CoA_hydra_C"/>
</dbReference>
<name>A0A4V1EFW7_9FIRM</name>
<dbReference type="Pfam" id="PF00378">
    <property type="entry name" value="ECH_1"/>
    <property type="match status" value="1"/>
</dbReference>
<dbReference type="InterPro" id="IPR029045">
    <property type="entry name" value="ClpP/crotonase-like_dom_sf"/>
</dbReference>
<keyword evidence="3" id="KW-1185">Reference proteome</keyword>
<evidence type="ECO:0000313" key="2">
    <source>
        <dbReference type="EMBL" id="QCP34020.1"/>
    </source>
</evidence>
<gene>
    <name evidence="2" type="ORF">AR1Y2_0566</name>
</gene>
<dbReference type="EC" id="4.2.1.17" evidence="2"/>
<dbReference type="KEGG" id="arf:AR1Y2_0566"/>
<dbReference type="InterPro" id="IPR001753">
    <property type="entry name" value="Enoyl-CoA_hydra/iso"/>
</dbReference>